<reference evidence="3" key="1">
    <citation type="submission" date="2021-02" db="EMBL/GenBank/DDBJ databases">
        <authorList>
            <person name="Nowell W R."/>
        </authorList>
    </citation>
    <scope>NUCLEOTIDE SEQUENCE</scope>
</reference>
<evidence type="ECO:0000313" key="3">
    <source>
        <dbReference type="EMBL" id="CAF3928669.1"/>
    </source>
</evidence>
<name>A0A819JDZ4_9BILA</name>
<dbReference type="PANTHER" id="PTHR36649:SF28">
    <property type="entry name" value="UBIQUITIN-LIKE DOMAIN-CONTAINING PROTEIN"/>
    <property type="match status" value="1"/>
</dbReference>
<evidence type="ECO:0000313" key="4">
    <source>
        <dbReference type="Proteomes" id="UP000663881"/>
    </source>
</evidence>
<gene>
    <name evidence="3" type="ORF">OKA104_LOCUS25691</name>
</gene>
<feature type="compositionally biased region" description="Pro residues" evidence="2">
    <location>
        <begin position="120"/>
        <end position="142"/>
    </location>
</feature>
<organism evidence="3 4">
    <name type="scientific">Adineta steineri</name>
    <dbReference type="NCBI Taxonomy" id="433720"/>
    <lineage>
        <taxon>Eukaryota</taxon>
        <taxon>Metazoa</taxon>
        <taxon>Spiralia</taxon>
        <taxon>Gnathifera</taxon>
        <taxon>Rotifera</taxon>
        <taxon>Eurotatoria</taxon>
        <taxon>Bdelloidea</taxon>
        <taxon>Adinetida</taxon>
        <taxon>Adinetidae</taxon>
        <taxon>Adineta</taxon>
    </lineage>
</organism>
<feature type="compositionally biased region" description="Low complexity" evidence="2">
    <location>
        <begin position="143"/>
        <end position="152"/>
    </location>
</feature>
<comment type="caution">
    <text evidence="3">The sequence shown here is derived from an EMBL/GenBank/DDBJ whole genome shotgun (WGS) entry which is preliminary data.</text>
</comment>
<feature type="compositionally biased region" description="Low complexity" evidence="2">
    <location>
        <begin position="109"/>
        <end position="119"/>
    </location>
</feature>
<dbReference type="EMBL" id="CAJOAY010002176">
    <property type="protein sequence ID" value="CAF3928669.1"/>
    <property type="molecule type" value="Genomic_DNA"/>
</dbReference>
<sequence>MDKSAEKRLDKIYRLSDDITESRARLLSITYSKDKSGLTTEKRRKNRIEDLTTDIDKLKLKRQDEIMRHYSNVKLTRNSSPSPPPTPLRVSSTPSTPLPPSSVPQRSRTSTLSPSHQSSPPSPYQSPPPSLHRSPSPPPRPESAPVSSSSSSDIRCEHSNDQPPEEPNIWSTEPVSADEKAHYHKCKQYYDIIQQPLVSVSEKIFYDDFELLAASLVCVLDQDASDFDPETFLNNIANILNISDITIRKIQSGCVKVIFDIYKNVAGVNKKIEVKALYNSITDKILQSLGLLKVLFMFMGDIETYDKTIKFRSQVTLHPEWNRIYGVNNSYWPGVAPDQLDRGPHPYYCPLGWQRFSFYVADKFYQKFKGWSVCYHGTKFAYGLSILLSGLKPADVVAHGDGIYASPSIIYTAHPRYSEIKKIESMGESTFFKDGKYVQFILQCRVHPDNIKTIGQETVGTHDTIIDPNFDNDVIEWLIDAQGKPMMDFNDPNSTIVCTGLMVRVTDNHPGLLSDSQWWYHTFLTKHPEYFVNEKLQLWRNINRAEQSVAADNTIKNDGFAESSGTSSEEESSSEDEQKKPVPIEKVSTQVVSSAPQFNAYINIVGQCERLLQFLQYSQRHTSHMSDLYFRTLKQCVESENEKVVTAALQQILFHLSEDMDNIQNKHINLIKSLLSNMPSGTILETHKPILFTIKLLLSPTRTDNDMMTISGNNIEIIYPYFSCFLDVRREFRDSTHYFIDGDSFLLSMAHHINIDLVSFHGNTIHLIFLIERILLTLFNQAHRCNYTLVFFDCHYQIYQYQTPILDLLRSCLITHLCENVNKYGTLKVRQFDSWLSSDYVIFAKDEKPMFMFYSDMSNLSNKTSPLLSENVLRQLVFVYRLFGNYHQYTIDCHLYLMNKLMLTDTLVQCFKIDFIRPCPMNLFRKVLQRVPLKFTSTTIEKEDRLSLEKLCHETAQGDVRLFLYLKSIMHLMKEKKAQKEVQLLNLLIPLLLLHVGLLIRLSLVDRHLPSSFTSDSFNPMFSELICQFQLRLSLSLSSECSNLSWVKITDLFDGRLFAFTLKHINESSSNLHFNSCTFDMMKQSLSLLNIYSNKNEFVNLFEQIILSKNIIYMSSSSSQLAKQVTTSKEQHQQIVKISNPFIDTFLKPIISSKNDEFSIDFIDSNDCSRAQYQGKHHWHVYKEVGDPVSRIKDNDRENKNVRNYKYRTRSHQKL</sequence>
<keyword evidence="1" id="KW-0175">Coiled coil</keyword>
<evidence type="ECO:0000256" key="1">
    <source>
        <dbReference type="SAM" id="Coils"/>
    </source>
</evidence>
<feature type="region of interest" description="Disordered" evidence="2">
    <location>
        <begin position="553"/>
        <end position="584"/>
    </location>
</feature>
<dbReference type="SUPFAM" id="SSF56399">
    <property type="entry name" value="ADP-ribosylation"/>
    <property type="match status" value="1"/>
</dbReference>
<dbReference type="AlphaFoldDB" id="A0A819JDZ4"/>
<proteinExistence type="predicted"/>
<feature type="region of interest" description="Disordered" evidence="2">
    <location>
        <begin position="69"/>
        <end position="171"/>
    </location>
</feature>
<evidence type="ECO:0000256" key="2">
    <source>
        <dbReference type="SAM" id="MobiDB-lite"/>
    </source>
</evidence>
<dbReference type="PANTHER" id="PTHR36649">
    <property type="entry name" value="UBIQUITIN-LIKE DOMAIN-CONTAINING PROTEIN"/>
    <property type="match status" value="1"/>
</dbReference>
<dbReference type="Proteomes" id="UP000663881">
    <property type="component" value="Unassembled WGS sequence"/>
</dbReference>
<protein>
    <submittedName>
        <fullName evidence="3">Uncharacterized protein</fullName>
    </submittedName>
</protein>
<accession>A0A819JDZ4</accession>
<feature type="coiled-coil region" evidence="1">
    <location>
        <begin position="41"/>
        <end position="68"/>
    </location>
</feature>